<dbReference type="HOGENOM" id="CLU_2228591_0_0_1"/>
<name>I7M9M3_TETTS</name>
<dbReference type="EMBL" id="GG662547">
    <property type="protein sequence ID" value="EAS02111.2"/>
    <property type="molecule type" value="Genomic_DNA"/>
</dbReference>
<dbReference type="Proteomes" id="UP000009168">
    <property type="component" value="Unassembled WGS sequence"/>
</dbReference>
<dbReference type="KEGG" id="tet:TTHERM_00557920"/>
<dbReference type="GeneID" id="7831561"/>
<dbReference type="RefSeq" id="XP_001022356.2">
    <property type="nucleotide sequence ID" value="XM_001022356.3"/>
</dbReference>
<reference evidence="2" key="1">
    <citation type="journal article" date="2006" name="PLoS Biol.">
        <title>Macronuclear genome sequence of the ciliate Tetrahymena thermophila, a model eukaryote.</title>
        <authorList>
            <person name="Eisen J.A."/>
            <person name="Coyne R.S."/>
            <person name="Wu M."/>
            <person name="Wu D."/>
            <person name="Thiagarajan M."/>
            <person name="Wortman J.R."/>
            <person name="Badger J.H."/>
            <person name="Ren Q."/>
            <person name="Amedeo P."/>
            <person name="Jones K.M."/>
            <person name="Tallon L.J."/>
            <person name="Delcher A.L."/>
            <person name="Salzberg S.L."/>
            <person name="Silva J.C."/>
            <person name="Haas B.J."/>
            <person name="Majoros W.H."/>
            <person name="Farzad M."/>
            <person name="Carlton J.M."/>
            <person name="Smith R.K. Jr."/>
            <person name="Garg J."/>
            <person name="Pearlman R.E."/>
            <person name="Karrer K.M."/>
            <person name="Sun L."/>
            <person name="Manning G."/>
            <person name="Elde N.C."/>
            <person name="Turkewitz A.P."/>
            <person name="Asai D.J."/>
            <person name="Wilkes D.E."/>
            <person name="Wang Y."/>
            <person name="Cai H."/>
            <person name="Collins K."/>
            <person name="Stewart B.A."/>
            <person name="Lee S.R."/>
            <person name="Wilamowska K."/>
            <person name="Weinberg Z."/>
            <person name="Ruzzo W.L."/>
            <person name="Wloga D."/>
            <person name="Gaertig J."/>
            <person name="Frankel J."/>
            <person name="Tsao C.-C."/>
            <person name="Gorovsky M.A."/>
            <person name="Keeling P.J."/>
            <person name="Waller R.F."/>
            <person name="Patron N.J."/>
            <person name="Cherry J.M."/>
            <person name="Stover N.A."/>
            <person name="Krieger C.J."/>
            <person name="del Toro C."/>
            <person name="Ryder H.F."/>
            <person name="Williamson S.C."/>
            <person name="Barbeau R.A."/>
            <person name="Hamilton E.P."/>
            <person name="Orias E."/>
        </authorList>
    </citation>
    <scope>NUCLEOTIDE SEQUENCE [LARGE SCALE GENOMIC DNA]</scope>
    <source>
        <strain evidence="2">SB210</strain>
    </source>
</reference>
<protein>
    <submittedName>
        <fullName evidence="1">Uncharacterized protein</fullName>
    </submittedName>
</protein>
<sequence>MNAGRFFFKHATKGIQIQKSMQHKQSWSMSSTSFMKQALPAPTYSNYLENAFAKSEIMRKTALINMNTNRIFLENVHEMGCFIDQDDSEDNDDDQLSTIRKLGLLI</sequence>
<dbReference type="AlphaFoldDB" id="I7M9M3"/>
<gene>
    <name evidence="1" type="ORF">TTHERM_00557920</name>
</gene>
<proteinExistence type="predicted"/>
<accession>I7M9M3</accession>
<keyword evidence="2" id="KW-1185">Reference proteome</keyword>
<dbReference type="InParanoid" id="I7M9M3"/>
<organism evidence="1 2">
    <name type="scientific">Tetrahymena thermophila (strain SB210)</name>
    <dbReference type="NCBI Taxonomy" id="312017"/>
    <lineage>
        <taxon>Eukaryota</taxon>
        <taxon>Sar</taxon>
        <taxon>Alveolata</taxon>
        <taxon>Ciliophora</taxon>
        <taxon>Intramacronucleata</taxon>
        <taxon>Oligohymenophorea</taxon>
        <taxon>Hymenostomatida</taxon>
        <taxon>Tetrahymenina</taxon>
        <taxon>Tetrahymenidae</taxon>
        <taxon>Tetrahymena</taxon>
    </lineage>
</organism>
<evidence type="ECO:0000313" key="1">
    <source>
        <dbReference type="EMBL" id="EAS02111.2"/>
    </source>
</evidence>
<evidence type="ECO:0000313" key="2">
    <source>
        <dbReference type="Proteomes" id="UP000009168"/>
    </source>
</evidence>